<evidence type="ECO:0000313" key="5">
    <source>
        <dbReference type="Proteomes" id="UP000695802"/>
    </source>
</evidence>
<gene>
    <name evidence="4" type="ORF">JR064_05480</name>
</gene>
<evidence type="ECO:0000313" key="4">
    <source>
        <dbReference type="EMBL" id="MBN6101612.1"/>
    </source>
</evidence>
<evidence type="ECO:0000256" key="2">
    <source>
        <dbReference type="ARBA" id="ARBA00034247"/>
    </source>
</evidence>
<proteinExistence type="predicted"/>
<dbReference type="PANTHER" id="PTHR45138">
    <property type="entry name" value="REGULATORY COMPONENTS OF SENSORY TRANSDUCTION SYSTEM"/>
    <property type="match status" value="1"/>
</dbReference>
<dbReference type="CDD" id="cd01949">
    <property type="entry name" value="GGDEF"/>
    <property type="match status" value="1"/>
</dbReference>
<dbReference type="SUPFAM" id="SSF63829">
    <property type="entry name" value="Calcium-dependent phosphotriesterase"/>
    <property type="match status" value="1"/>
</dbReference>
<dbReference type="InterPro" id="IPR011047">
    <property type="entry name" value="Quinoprotein_ADH-like_sf"/>
</dbReference>
<dbReference type="Gene3D" id="2.130.10.10">
    <property type="entry name" value="YVTN repeat-like/Quinoprotein amine dehydrogenase"/>
    <property type="match status" value="3"/>
</dbReference>
<reference evidence="4 5" key="1">
    <citation type="submission" date="2021-02" db="EMBL/GenBank/DDBJ databases">
        <title>Taxonomically Unique Crown Gall-Associated Xanthomonas Stains Have Deficiency in Virulence Repertories.</title>
        <authorList>
            <person name="Mafakheri H."/>
            <person name="Taghavi S.M."/>
            <person name="Dimkic I."/>
            <person name="Nemanja K."/>
            <person name="Osdaghi E."/>
        </authorList>
    </citation>
    <scope>NUCLEOTIDE SEQUENCE [LARGE SCALE GENOMIC DNA]</scope>
    <source>
        <strain evidence="4 5">FX4</strain>
    </source>
</reference>
<dbReference type="PROSITE" id="PS50887">
    <property type="entry name" value="GGDEF"/>
    <property type="match status" value="1"/>
</dbReference>
<dbReference type="EC" id="2.7.7.65" evidence="1"/>
<evidence type="ECO:0000259" key="3">
    <source>
        <dbReference type="PROSITE" id="PS50887"/>
    </source>
</evidence>
<dbReference type="PANTHER" id="PTHR45138:SF9">
    <property type="entry name" value="DIGUANYLATE CYCLASE DGCM-RELATED"/>
    <property type="match status" value="1"/>
</dbReference>
<name>A0ABS3AZT0_9XANT</name>
<comment type="caution">
    <text evidence="4">The sequence shown here is derived from an EMBL/GenBank/DDBJ whole genome shotgun (WGS) entry which is preliminary data.</text>
</comment>
<organism evidence="4 5">
    <name type="scientific">Xanthomonas bonasiae</name>
    <dbReference type="NCBI Taxonomy" id="2810351"/>
    <lineage>
        <taxon>Bacteria</taxon>
        <taxon>Pseudomonadati</taxon>
        <taxon>Pseudomonadota</taxon>
        <taxon>Gammaproteobacteria</taxon>
        <taxon>Lysobacterales</taxon>
        <taxon>Lysobacteraceae</taxon>
        <taxon>Xanthomonas</taxon>
    </lineage>
</organism>
<dbReference type="Proteomes" id="UP000695802">
    <property type="component" value="Unassembled WGS sequence"/>
</dbReference>
<dbReference type="InterPro" id="IPR029787">
    <property type="entry name" value="Nucleotide_cyclase"/>
</dbReference>
<dbReference type="InterPro" id="IPR015943">
    <property type="entry name" value="WD40/YVTN_repeat-like_dom_sf"/>
</dbReference>
<dbReference type="EMBL" id="JAFIWB010000003">
    <property type="protein sequence ID" value="MBN6101612.1"/>
    <property type="molecule type" value="Genomic_DNA"/>
</dbReference>
<sequence>MTAAAHAAAEGPGMRARRRGLWPLQALLLWLALELLSAGVARAQSIPLRRYAHDQGLLGLADTCLLQTGDGSLWVCTESGLYRFNGHRFEQVPLQGQRGHFISAATEDAEHRLWVATFDALYVGDGTQLRRLTAQETGPLHKNKLRLASAPWGMVLLNGQQALRAVPASDGRWRLRPLFDAATLARLPQLGKLAAAQSEADTLWLGCDQELCRVAADGSVTVYGQAQGLPPDRWRHVVRDHDGALWLRGDHHVMQLPAAAERFVARPPPGAGQRQVVGQAQILLDPQGRVLVRTGQGLARWEHGHWRQFDRSNGLPDGGIVVLLFDRAGDLWMTVDGEGVVRWNGYGWIENWDVSQGMSTAPTWSILRNGDGALLLGNEAGINRQRRPDQRFQPWLADAGLQVISLQIAADGSLWSLGSLGELRHHDRHGRLLRSYPRLGGSIRRVFLDADGRIWILAADGLYLLQRPQSDDVPQRVQALPAGEYSDIQQRRDGTLWLAGAAGVFRLRGDTWTPIRLQLDGKPAQPWVSKLLIQEDGQVWAALYNPGVWQGRLDGDTLQLRPSAQPEQRELQIYLIRRTRNGWIWIGHNQGVDVYDGRRWSRLTQSQGLLWDDISESAFFEDHDGSVWIGTSKGVSHILAPPRLFQANAPGVMLSEFSRGGHPIAAGARLPWNEEPLHIEAGSPDLYDDRNRVSLRYRFEGAHTRWIYTPNFEIEHPPLAPGDYTFELQLLDAYRHSASAPVRVAFSVAPVWWRSQTMLALYALLGGGLAIAALHWREGRLRQRERHLADLVALRTQELEHDKRELEIARAALAVKASHDSLTGLLNRAGILDALAAQMRHSLAEGWPLAVAMIDLDHFKRINDTHGHLIGDAVLTKVAQRLNSNLRESDLIGRYGGEELLGVLPGLPIPSHERLQDLRVAVSGHPLRVGTQNLAVTASIGVAWYRPGENLQQLLARADEALYRAKRLGRNRVELQQD</sequence>
<dbReference type="SUPFAM" id="SSF55073">
    <property type="entry name" value="Nucleotide cyclase"/>
    <property type="match status" value="1"/>
</dbReference>
<dbReference type="Pfam" id="PF07495">
    <property type="entry name" value="Y_Y_Y"/>
    <property type="match status" value="1"/>
</dbReference>
<protein>
    <recommendedName>
        <fullName evidence="1">diguanylate cyclase</fullName>
        <ecNumber evidence="1">2.7.7.65</ecNumber>
    </recommendedName>
</protein>
<accession>A0ABS3AZT0</accession>
<keyword evidence="5" id="KW-1185">Reference proteome</keyword>
<feature type="domain" description="GGDEF" evidence="3">
    <location>
        <begin position="847"/>
        <end position="978"/>
    </location>
</feature>
<comment type="catalytic activity">
    <reaction evidence="2">
        <text>2 GTP = 3',3'-c-di-GMP + 2 diphosphate</text>
        <dbReference type="Rhea" id="RHEA:24898"/>
        <dbReference type="ChEBI" id="CHEBI:33019"/>
        <dbReference type="ChEBI" id="CHEBI:37565"/>
        <dbReference type="ChEBI" id="CHEBI:58805"/>
        <dbReference type="EC" id="2.7.7.65"/>
    </reaction>
</comment>
<dbReference type="NCBIfam" id="TIGR00254">
    <property type="entry name" value="GGDEF"/>
    <property type="match status" value="1"/>
</dbReference>
<dbReference type="InterPro" id="IPR013783">
    <property type="entry name" value="Ig-like_fold"/>
</dbReference>
<dbReference type="Gene3D" id="2.60.40.10">
    <property type="entry name" value="Immunoglobulins"/>
    <property type="match status" value="1"/>
</dbReference>
<dbReference type="InterPro" id="IPR011123">
    <property type="entry name" value="Y_Y_Y"/>
</dbReference>
<evidence type="ECO:0000256" key="1">
    <source>
        <dbReference type="ARBA" id="ARBA00012528"/>
    </source>
</evidence>
<dbReference type="Gene3D" id="3.30.70.270">
    <property type="match status" value="1"/>
</dbReference>
<dbReference type="SMART" id="SM00267">
    <property type="entry name" value="GGDEF"/>
    <property type="match status" value="1"/>
</dbReference>
<dbReference type="InterPro" id="IPR000160">
    <property type="entry name" value="GGDEF_dom"/>
</dbReference>
<dbReference type="SUPFAM" id="SSF50998">
    <property type="entry name" value="Quinoprotein alcohol dehydrogenase-like"/>
    <property type="match status" value="1"/>
</dbReference>
<dbReference type="Pfam" id="PF00990">
    <property type="entry name" value="GGDEF"/>
    <property type="match status" value="1"/>
</dbReference>
<dbReference type="InterPro" id="IPR043128">
    <property type="entry name" value="Rev_trsase/Diguanyl_cyclase"/>
</dbReference>
<dbReference type="InterPro" id="IPR050469">
    <property type="entry name" value="Diguanylate_Cyclase"/>
</dbReference>